<keyword evidence="4" id="KW-1185">Reference proteome</keyword>
<dbReference type="GO" id="GO:0008168">
    <property type="term" value="F:methyltransferase activity"/>
    <property type="evidence" value="ECO:0007669"/>
    <property type="project" value="UniProtKB-KW"/>
</dbReference>
<accession>A0ABZ1CA91</accession>
<dbReference type="EC" id="2.1.-.-" evidence="3"/>
<gene>
    <name evidence="3" type="ORF">K1X11_002825</name>
</gene>
<sequence>MTNWLNAHLESLTASELVSPRDEMVQPGFETQYFTIGKRALDLIEHARLLCGRRSYRRILDLPCGHGRVMRWLRAAYPQASIVGCDLNRDGVDFCAEQFEAEPVYSVPDLRELPFDDGFDLVWCGSLLTHLPVELARQTLDCLIKWTADDGVLVFSTQGRFLSTQLARGEGDYADNADVVTLLHDYRRDGMAFQPYFEDPAGHYGLNLISPAYLQTYLQARTDVITRAFLEQAWGVQDVTVLYRKREFYAPLLG</sequence>
<dbReference type="SUPFAM" id="SSF53335">
    <property type="entry name" value="S-adenosyl-L-methionine-dependent methyltransferases"/>
    <property type="match status" value="1"/>
</dbReference>
<evidence type="ECO:0000313" key="3">
    <source>
        <dbReference type="EMBL" id="WRQ88322.1"/>
    </source>
</evidence>
<dbReference type="Proteomes" id="UP000738431">
    <property type="component" value="Chromosome"/>
</dbReference>
<dbReference type="InterPro" id="IPR041698">
    <property type="entry name" value="Methyltransf_25"/>
</dbReference>
<dbReference type="GO" id="GO:0032259">
    <property type="term" value="P:methylation"/>
    <property type="evidence" value="ECO:0007669"/>
    <property type="project" value="UniProtKB-KW"/>
</dbReference>
<organism evidence="3 4">
    <name type="scientific">Actomonas aquatica</name>
    <dbReference type="NCBI Taxonomy" id="2866162"/>
    <lineage>
        <taxon>Bacteria</taxon>
        <taxon>Pseudomonadati</taxon>
        <taxon>Verrucomicrobiota</taxon>
        <taxon>Opitutia</taxon>
        <taxon>Opitutales</taxon>
        <taxon>Opitutaceae</taxon>
        <taxon>Actomonas</taxon>
    </lineage>
</organism>
<dbReference type="EMBL" id="CP139781">
    <property type="protein sequence ID" value="WRQ88322.1"/>
    <property type="molecule type" value="Genomic_DNA"/>
</dbReference>
<dbReference type="PANTHER" id="PTHR43861">
    <property type="entry name" value="TRANS-ACONITATE 2-METHYLTRANSFERASE-RELATED"/>
    <property type="match status" value="1"/>
</dbReference>
<keyword evidence="3" id="KW-0489">Methyltransferase</keyword>
<dbReference type="RefSeq" id="WP_221032440.1">
    <property type="nucleotide sequence ID" value="NZ_CP139781.1"/>
</dbReference>
<proteinExistence type="predicted"/>
<name>A0ABZ1CA91_9BACT</name>
<feature type="domain" description="Methyltransferase" evidence="2">
    <location>
        <begin position="59"/>
        <end position="151"/>
    </location>
</feature>
<keyword evidence="1 3" id="KW-0808">Transferase</keyword>
<dbReference type="CDD" id="cd02440">
    <property type="entry name" value="AdoMet_MTases"/>
    <property type="match status" value="1"/>
</dbReference>
<evidence type="ECO:0000259" key="2">
    <source>
        <dbReference type="Pfam" id="PF13649"/>
    </source>
</evidence>
<dbReference type="Pfam" id="PF13649">
    <property type="entry name" value="Methyltransf_25"/>
    <property type="match status" value="1"/>
</dbReference>
<reference evidence="3 4" key="1">
    <citation type="submission" date="2023-12" db="EMBL/GenBank/DDBJ databases">
        <title>Description of an unclassified Opitutus bacterium of Verrucomicrobiota.</title>
        <authorList>
            <person name="Zhang D.-F."/>
        </authorList>
    </citation>
    <scope>NUCLEOTIDE SEQUENCE [LARGE SCALE GENOMIC DNA]</scope>
    <source>
        <strain evidence="3 4">WL0086</strain>
    </source>
</reference>
<protein>
    <submittedName>
        <fullName evidence="3">Class I SAM-dependent methyltransferase</fullName>
        <ecNumber evidence="3">2.1.-.-</ecNumber>
    </submittedName>
</protein>
<evidence type="ECO:0000313" key="4">
    <source>
        <dbReference type="Proteomes" id="UP000738431"/>
    </source>
</evidence>
<evidence type="ECO:0000256" key="1">
    <source>
        <dbReference type="ARBA" id="ARBA00022679"/>
    </source>
</evidence>
<dbReference type="Gene3D" id="3.40.50.150">
    <property type="entry name" value="Vaccinia Virus protein VP39"/>
    <property type="match status" value="1"/>
</dbReference>
<dbReference type="InterPro" id="IPR029063">
    <property type="entry name" value="SAM-dependent_MTases_sf"/>
</dbReference>